<feature type="domain" description="Non-reducing end beta-L-arabinofuranosidase-like GH127 middle" evidence="2">
    <location>
        <begin position="439"/>
        <end position="550"/>
    </location>
</feature>
<dbReference type="InterPro" id="IPR049046">
    <property type="entry name" value="Beta-AFase-like_GH127_middle"/>
</dbReference>
<dbReference type="Pfam" id="PF20736">
    <property type="entry name" value="Glyco_hydro127M"/>
    <property type="match status" value="1"/>
</dbReference>
<dbReference type="Pfam" id="PF13385">
    <property type="entry name" value="Laminin_G_3"/>
    <property type="match status" value="1"/>
</dbReference>
<evidence type="ECO:0008006" key="6">
    <source>
        <dbReference type="Google" id="ProtNLM"/>
    </source>
</evidence>
<protein>
    <recommendedName>
        <fullName evidence="6">Non-reducing end beta-L-arabinofuranosidase</fullName>
    </recommendedName>
</protein>
<evidence type="ECO:0000259" key="2">
    <source>
        <dbReference type="Pfam" id="PF20736"/>
    </source>
</evidence>
<dbReference type="Proteomes" id="UP000193334">
    <property type="component" value="Chromosome"/>
</dbReference>
<feature type="domain" description="Non-reducing end beta-L-arabinofuranosidase-like GH127 catalytic" evidence="1">
    <location>
        <begin position="46"/>
        <end position="428"/>
    </location>
</feature>
<dbReference type="InterPro" id="IPR012878">
    <property type="entry name" value="Beta-AFase-like_GH127_cat"/>
</dbReference>
<dbReference type="SUPFAM" id="SSF49899">
    <property type="entry name" value="Concanavalin A-like lectins/glucanases"/>
    <property type="match status" value="1"/>
</dbReference>
<dbReference type="EMBL" id="CP021023">
    <property type="protein sequence ID" value="ARN56033.1"/>
    <property type="molecule type" value="Genomic_DNA"/>
</dbReference>
<dbReference type="InterPro" id="IPR049174">
    <property type="entry name" value="Beta-AFase-like"/>
</dbReference>
<gene>
    <name evidence="4" type="ORF">STSP1_00403</name>
</gene>
<proteinExistence type="predicted"/>
<name>A0A1W6LJW5_9BACT</name>
<evidence type="ECO:0000313" key="5">
    <source>
        <dbReference type="Proteomes" id="UP000193334"/>
    </source>
</evidence>
<sequence>MRNKKLLLVSSAAVLFILLLQSEVILAQKNSANQRSYLYPVPFTKVSFNDHFWLPRLQTNRKVTVPYIFDKLEETGRIDNFAIAGGLKDGEPRYHFPFDDTDIYKTLEGASYSLMVSPDPELEEYLDELIELIAAAQEDDGYLYTMRTNGRDRWSGNERWANLSMSHELYNAGHLFEAAIAHYQATGKKSLLNVAMKFADLLVDTFHEGGVEIPPGHEIAESGLARLSEVTGNEEYLELARYFVDIRGKSTEDYSPWGEYHQDHKPVLQQDEAVGHVVRALYLYIGMADIAARTPDSAYSAKLMGTLVNIWHSIDDTKMYITGGLGAKHGGESFGKPYELPNDGYCETCAQIANVMWNQRMFLRYRQAKYIDSLERSLYNSLISGVSLKGDTFFYPNPLVSSGGYSRSAWFECNCCIGNIARTIPSIPGYVYACSDDSVWVNLYIQGRSKFQLSGTEVEMVQKGGYPWKGNISINVSPEEQTRFTVYVRIPGWAQNNPVPGNLYRYKDSFDKKPELLVNGKSVPLEVDKGYVAVTRKWEAGDKIRLTLPMKVRRVLPHPKIKANRGRIALERGPIVYCAEWPDFKSKRITHLYIPEDAELKGEYRKNMLGLDGITNKGSVITGTVKGLFETEKSKSVSKYVSFTAIPYYAWAHRGEGQMAVWLPADKEHANPIPQPTVKKLLGHWKLDEDAGKIASDASGAGNDGSLIGSFSFHSDSENGVAGGSIKFDGKDDFIQLPEGFNDFVKGCTVSVWAYPTAVKNWARFVDLGRGESSDNIFLTREASSDSLIFNSFSGESSSGLLRAENVIELNEWQMFTASVSSSGKAKLFVNGKLEAEGEAGLSNVKRTRNYIGKSNWPADENFEGLIDEVRIYNYGLSDSQVKQLYENTKNGQQFN</sequence>
<dbReference type="STRING" id="1941349.STSP1_00403"/>
<dbReference type="KEGG" id="pbp:STSP1_00403"/>
<reference evidence="5" key="1">
    <citation type="submission" date="2017-04" db="EMBL/GenBank/DDBJ databases">
        <title>Comparative genomics and description of representatives of a novel lineage of planctomycetes thriving in anoxic sediments.</title>
        <authorList>
            <person name="Spring S."/>
            <person name="Bunk B."/>
            <person name="Sproer C."/>
        </authorList>
    </citation>
    <scope>NUCLEOTIDE SEQUENCE [LARGE SCALE GENOMIC DNA]</scope>
    <source>
        <strain evidence="5">ST-PulAB-D4</strain>
    </source>
</reference>
<organism evidence="4 5">
    <name type="scientific">Sedimentisphaera salicampi</name>
    <dbReference type="NCBI Taxonomy" id="1941349"/>
    <lineage>
        <taxon>Bacteria</taxon>
        <taxon>Pseudomonadati</taxon>
        <taxon>Planctomycetota</taxon>
        <taxon>Phycisphaerae</taxon>
        <taxon>Sedimentisphaerales</taxon>
        <taxon>Sedimentisphaeraceae</taxon>
        <taxon>Sedimentisphaera</taxon>
    </lineage>
</organism>
<dbReference type="InterPro" id="IPR013320">
    <property type="entry name" value="ConA-like_dom_sf"/>
</dbReference>
<dbReference type="SUPFAM" id="SSF48208">
    <property type="entry name" value="Six-hairpin glycosidases"/>
    <property type="match status" value="1"/>
</dbReference>
<dbReference type="InterPro" id="IPR049049">
    <property type="entry name" value="Beta-AFase-like_GH127_C"/>
</dbReference>
<evidence type="ECO:0000313" key="4">
    <source>
        <dbReference type="EMBL" id="ARN56033.1"/>
    </source>
</evidence>
<dbReference type="GO" id="GO:0005975">
    <property type="term" value="P:carbohydrate metabolic process"/>
    <property type="evidence" value="ECO:0007669"/>
    <property type="project" value="InterPro"/>
</dbReference>
<dbReference type="Gene3D" id="2.60.120.200">
    <property type="match status" value="1"/>
</dbReference>
<accession>A0A1W6LJW5</accession>
<evidence type="ECO:0000259" key="3">
    <source>
        <dbReference type="Pfam" id="PF20737"/>
    </source>
</evidence>
<feature type="domain" description="Non-reducing end beta-L-arabinofuranosidase-like GH127 C-terminal" evidence="3">
    <location>
        <begin position="552"/>
        <end position="664"/>
    </location>
</feature>
<dbReference type="Pfam" id="PF20737">
    <property type="entry name" value="Glyco_hydro127C"/>
    <property type="match status" value="1"/>
</dbReference>
<dbReference type="Pfam" id="PF07944">
    <property type="entry name" value="Beta-AFase-like_GH127_cat"/>
    <property type="match status" value="1"/>
</dbReference>
<evidence type="ECO:0000259" key="1">
    <source>
        <dbReference type="Pfam" id="PF07944"/>
    </source>
</evidence>
<dbReference type="InterPro" id="IPR008928">
    <property type="entry name" value="6-hairpin_glycosidase_sf"/>
</dbReference>
<keyword evidence="5" id="KW-1185">Reference proteome</keyword>
<dbReference type="PANTHER" id="PTHR43465">
    <property type="entry name" value="DUF1680 DOMAIN PROTEIN (AFU_ORTHOLOGUE AFUA_1G08910)"/>
    <property type="match status" value="1"/>
</dbReference>
<dbReference type="AlphaFoldDB" id="A0A1W6LJW5"/>
<dbReference type="PANTHER" id="PTHR43465:SF2">
    <property type="entry name" value="DUF1680 DOMAIN PROTEIN (AFU_ORTHOLOGUE AFUA_1G08910)"/>
    <property type="match status" value="1"/>
</dbReference>